<feature type="chain" id="PRO_5040998007" description="PsbP C-terminal domain-containing protein" evidence="1">
    <location>
        <begin position="23"/>
        <end position="176"/>
    </location>
</feature>
<comment type="caution">
    <text evidence="2">The sequence shown here is derived from an EMBL/GenBank/DDBJ whole genome shotgun (WGS) entry which is preliminary data.</text>
</comment>
<proteinExistence type="predicted"/>
<evidence type="ECO:0000313" key="2">
    <source>
        <dbReference type="EMBL" id="MCV9932365.1"/>
    </source>
</evidence>
<evidence type="ECO:0000313" key="3">
    <source>
        <dbReference type="Proteomes" id="UP001151133"/>
    </source>
</evidence>
<organism evidence="2 3">
    <name type="scientific">Flavobacterium frigoritolerans</name>
    <dbReference type="NCBI Taxonomy" id="2987686"/>
    <lineage>
        <taxon>Bacteria</taxon>
        <taxon>Pseudomonadati</taxon>
        <taxon>Bacteroidota</taxon>
        <taxon>Flavobacteriia</taxon>
        <taxon>Flavobacteriales</taxon>
        <taxon>Flavobacteriaceae</taxon>
        <taxon>Flavobacterium</taxon>
    </lineage>
</organism>
<gene>
    <name evidence="2" type="ORF">OIU80_08720</name>
</gene>
<evidence type="ECO:0008006" key="4">
    <source>
        <dbReference type="Google" id="ProtNLM"/>
    </source>
</evidence>
<sequence length="176" mass="20343">MKTTVTSLFLMASLLMSTANFAQTTMKEYKAGHTFNISIPDYMGKTADLNSSAAIQYKNEVKDIYGIVIFDTKEELGLLDMNYTSISDFYEDFIKDFLKDEEKRTVSKSKLTKKGDMNFIESDASYFDKEINNSIYYFVGIVETKTAYYKVLSWSSLENKDKYKADFQKILYSIKE</sequence>
<name>A0A9X3C0Y8_9FLAO</name>
<keyword evidence="3" id="KW-1185">Reference proteome</keyword>
<feature type="signal peptide" evidence="1">
    <location>
        <begin position="1"/>
        <end position="22"/>
    </location>
</feature>
<dbReference type="Proteomes" id="UP001151133">
    <property type="component" value="Unassembled WGS sequence"/>
</dbReference>
<dbReference type="AlphaFoldDB" id="A0A9X3C0Y8"/>
<dbReference type="RefSeq" id="WP_264286645.1">
    <property type="nucleotide sequence ID" value="NZ_JAOZEV010000005.1"/>
</dbReference>
<accession>A0A9X3C0Y8</accession>
<dbReference type="EMBL" id="JAOZEV010000005">
    <property type="protein sequence ID" value="MCV9932365.1"/>
    <property type="molecule type" value="Genomic_DNA"/>
</dbReference>
<evidence type="ECO:0000256" key="1">
    <source>
        <dbReference type="SAM" id="SignalP"/>
    </source>
</evidence>
<protein>
    <recommendedName>
        <fullName evidence="4">PsbP C-terminal domain-containing protein</fullName>
    </recommendedName>
</protein>
<reference evidence="2" key="1">
    <citation type="submission" date="2022-10" db="EMBL/GenBank/DDBJ databases">
        <title>Two novel species of Flavobacterium.</title>
        <authorList>
            <person name="Liu Q."/>
            <person name="Xin Y.-H."/>
        </authorList>
    </citation>
    <scope>NUCLEOTIDE SEQUENCE</scope>
    <source>
        <strain evidence="2">LS1R47</strain>
    </source>
</reference>
<keyword evidence="1" id="KW-0732">Signal</keyword>